<dbReference type="Pfam" id="PF00106">
    <property type="entry name" value="adh_short"/>
    <property type="match status" value="1"/>
</dbReference>
<evidence type="ECO:0008006" key="3">
    <source>
        <dbReference type="Google" id="ProtNLM"/>
    </source>
</evidence>
<evidence type="ECO:0000313" key="1">
    <source>
        <dbReference type="EMBL" id="CAJ1967011.1"/>
    </source>
</evidence>
<organism evidence="1 2">
    <name type="scientific">Cylindrotheca closterium</name>
    <dbReference type="NCBI Taxonomy" id="2856"/>
    <lineage>
        <taxon>Eukaryota</taxon>
        <taxon>Sar</taxon>
        <taxon>Stramenopiles</taxon>
        <taxon>Ochrophyta</taxon>
        <taxon>Bacillariophyta</taxon>
        <taxon>Bacillariophyceae</taxon>
        <taxon>Bacillariophycidae</taxon>
        <taxon>Bacillariales</taxon>
        <taxon>Bacillariaceae</taxon>
        <taxon>Cylindrotheca</taxon>
    </lineage>
</organism>
<dbReference type="Gene3D" id="3.40.50.720">
    <property type="entry name" value="NAD(P)-binding Rossmann-like Domain"/>
    <property type="match status" value="1"/>
</dbReference>
<name>A0AAD2GAS2_9STRA</name>
<sequence length="338" mass="37460">MMMSAIGYVMAAGATALAITFAKIDANPSLFITDFMASERRKMEYFDRKTMWITGASSGIGAQMAMQLSRYGVNLILSARSEEKLNDVAQACREASDKNNAISVLPLDMTCSEEELELAVDKVMEIIGNGSLDFVVMNAGKGQLKLENTMTKKETEELFLINAVAPISLTQLLLRKKILRADRGKNLMVTSSVGGKYGLPLSASYAASKHALHGYFDSLKAECPWLRIDLVCPGPIDTAFHYSKEGQENAKETKSDVREMKMPVDRCAQLMVSSFLVKGGGEHYIAEQPSLIGLYIKQLFPGLFQVMLGKVASLRIQAWKEGLNLYDPQTWKDMRKRK</sequence>
<dbReference type="SUPFAM" id="SSF51735">
    <property type="entry name" value="NAD(P)-binding Rossmann-fold domains"/>
    <property type="match status" value="1"/>
</dbReference>
<dbReference type="Proteomes" id="UP001295423">
    <property type="component" value="Unassembled WGS sequence"/>
</dbReference>
<comment type="caution">
    <text evidence="1">The sequence shown here is derived from an EMBL/GenBank/DDBJ whole genome shotgun (WGS) entry which is preliminary data.</text>
</comment>
<gene>
    <name evidence="1" type="ORF">CYCCA115_LOCUS22567</name>
</gene>
<reference evidence="1" key="1">
    <citation type="submission" date="2023-08" db="EMBL/GenBank/DDBJ databases">
        <authorList>
            <person name="Audoor S."/>
            <person name="Bilcke G."/>
        </authorList>
    </citation>
    <scope>NUCLEOTIDE SEQUENCE</scope>
</reference>
<proteinExistence type="predicted"/>
<dbReference type="PANTHER" id="PTHR44269:SF2">
    <property type="entry name" value="DEHYDROGENASE_REDUCTASE SDR FAMILY MEMBER 7"/>
    <property type="match status" value="1"/>
</dbReference>
<protein>
    <recommendedName>
        <fullName evidence="3">Dehydrogenase/reductase SDR family member 7</fullName>
    </recommendedName>
</protein>
<keyword evidence="2" id="KW-1185">Reference proteome</keyword>
<dbReference type="InterPro" id="IPR053011">
    <property type="entry name" value="SDR_family_member_7"/>
</dbReference>
<dbReference type="PRINTS" id="PR00081">
    <property type="entry name" value="GDHRDH"/>
</dbReference>
<dbReference type="PANTHER" id="PTHR44269">
    <property type="entry name" value="DEHYDROGENASE/REDUCTASE SDR FAMILY MEMBER 7-RELATED"/>
    <property type="match status" value="1"/>
</dbReference>
<dbReference type="InterPro" id="IPR036291">
    <property type="entry name" value="NAD(P)-bd_dom_sf"/>
</dbReference>
<dbReference type="InterPro" id="IPR002347">
    <property type="entry name" value="SDR_fam"/>
</dbReference>
<accession>A0AAD2GAS2</accession>
<dbReference type="EMBL" id="CAKOGP040002313">
    <property type="protein sequence ID" value="CAJ1967011.1"/>
    <property type="molecule type" value="Genomic_DNA"/>
</dbReference>
<dbReference type="AlphaFoldDB" id="A0AAD2GAS2"/>
<evidence type="ECO:0000313" key="2">
    <source>
        <dbReference type="Proteomes" id="UP001295423"/>
    </source>
</evidence>